<name>A0A0A9FLF0_ARUDO</name>
<reference evidence="1" key="1">
    <citation type="submission" date="2014-09" db="EMBL/GenBank/DDBJ databases">
        <authorList>
            <person name="Magalhaes I.L.F."/>
            <person name="Oliveira U."/>
            <person name="Santos F.R."/>
            <person name="Vidigal T.H.D.A."/>
            <person name="Brescovit A.D."/>
            <person name="Santos A.J."/>
        </authorList>
    </citation>
    <scope>NUCLEOTIDE SEQUENCE</scope>
    <source>
        <tissue evidence="1">Shoot tissue taken approximately 20 cm above the soil surface</tissue>
    </source>
</reference>
<proteinExistence type="predicted"/>
<accession>A0A0A9FLF0</accession>
<sequence length="48" mass="5510">MEPKGWSSVAFCITVETRTRGDPYIVCKKLEMPKCYEMRSSVYCSGKI</sequence>
<evidence type="ECO:0000313" key="1">
    <source>
        <dbReference type="EMBL" id="JAE13137.1"/>
    </source>
</evidence>
<reference evidence="1" key="2">
    <citation type="journal article" date="2015" name="Data Brief">
        <title>Shoot transcriptome of the giant reed, Arundo donax.</title>
        <authorList>
            <person name="Barrero R.A."/>
            <person name="Guerrero F.D."/>
            <person name="Moolhuijzen P."/>
            <person name="Goolsby J.A."/>
            <person name="Tidwell J."/>
            <person name="Bellgard S.E."/>
            <person name="Bellgard M.I."/>
        </authorList>
    </citation>
    <scope>NUCLEOTIDE SEQUENCE</scope>
    <source>
        <tissue evidence="1">Shoot tissue taken approximately 20 cm above the soil surface</tissue>
    </source>
</reference>
<dbReference type="AlphaFoldDB" id="A0A0A9FLF0"/>
<protein>
    <submittedName>
        <fullName evidence="1">MMT1</fullName>
    </submittedName>
</protein>
<organism evidence="1">
    <name type="scientific">Arundo donax</name>
    <name type="common">Giant reed</name>
    <name type="synonym">Donax arundinaceus</name>
    <dbReference type="NCBI Taxonomy" id="35708"/>
    <lineage>
        <taxon>Eukaryota</taxon>
        <taxon>Viridiplantae</taxon>
        <taxon>Streptophyta</taxon>
        <taxon>Embryophyta</taxon>
        <taxon>Tracheophyta</taxon>
        <taxon>Spermatophyta</taxon>
        <taxon>Magnoliopsida</taxon>
        <taxon>Liliopsida</taxon>
        <taxon>Poales</taxon>
        <taxon>Poaceae</taxon>
        <taxon>PACMAD clade</taxon>
        <taxon>Arundinoideae</taxon>
        <taxon>Arundineae</taxon>
        <taxon>Arundo</taxon>
    </lineage>
</organism>
<dbReference type="EMBL" id="GBRH01184759">
    <property type="protein sequence ID" value="JAE13137.1"/>
    <property type="molecule type" value="Transcribed_RNA"/>
</dbReference>